<keyword evidence="12" id="KW-1185">Reference proteome</keyword>
<evidence type="ECO:0000256" key="1">
    <source>
        <dbReference type="ARBA" id="ARBA00004651"/>
    </source>
</evidence>
<evidence type="ECO:0000313" key="12">
    <source>
        <dbReference type="Proteomes" id="UP000268313"/>
    </source>
</evidence>
<keyword evidence="3 8" id="KW-0812">Transmembrane</keyword>
<evidence type="ECO:0000256" key="5">
    <source>
        <dbReference type="ARBA" id="ARBA00022840"/>
    </source>
</evidence>
<dbReference type="PANTHER" id="PTHR43394:SF1">
    <property type="entry name" value="ATP-BINDING CASSETTE SUB-FAMILY B MEMBER 10, MITOCHONDRIAL"/>
    <property type="match status" value="1"/>
</dbReference>
<evidence type="ECO:0000256" key="4">
    <source>
        <dbReference type="ARBA" id="ARBA00022741"/>
    </source>
</evidence>
<keyword evidence="4" id="KW-0547">Nucleotide-binding</keyword>
<feature type="transmembrane region" description="Helical" evidence="8">
    <location>
        <begin position="286"/>
        <end position="307"/>
    </location>
</feature>
<dbReference type="PROSITE" id="PS00211">
    <property type="entry name" value="ABC_TRANSPORTER_1"/>
    <property type="match status" value="1"/>
</dbReference>
<dbReference type="PANTHER" id="PTHR43394">
    <property type="entry name" value="ATP-DEPENDENT PERMEASE MDL1, MITOCHONDRIAL"/>
    <property type="match status" value="1"/>
</dbReference>
<dbReference type="SUPFAM" id="SSF52540">
    <property type="entry name" value="P-loop containing nucleoside triphosphate hydrolases"/>
    <property type="match status" value="1"/>
</dbReference>
<evidence type="ECO:0000256" key="6">
    <source>
        <dbReference type="ARBA" id="ARBA00022989"/>
    </source>
</evidence>
<dbReference type="EMBL" id="RAWE01000134">
    <property type="protein sequence ID" value="RKG98724.1"/>
    <property type="molecule type" value="Genomic_DNA"/>
</dbReference>
<evidence type="ECO:0000256" key="7">
    <source>
        <dbReference type="ARBA" id="ARBA00023136"/>
    </source>
</evidence>
<dbReference type="InterPro" id="IPR011527">
    <property type="entry name" value="ABC1_TM_dom"/>
</dbReference>
<accession>A0A3A8K2M9</accession>
<dbReference type="CDD" id="cd18557">
    <property type="entry name" value="ABC_6TM_TAP_ABCB8_10_like"/>
    <property type="match status" value="1"/>
</dbReference>
<dbReference type="CDD" id="cd03249">
    <property type="entry name" value="ABC_MTABC3_MDL1_MDL2"/>
    <property type="match status" value="1"/>
</dbReference>
<gene>
    <name evidence="11" type="ORF">D7X32_28745</name>
</gene>
<keyword evidence="5 11" id="KW-0067">ATP-binding</keyword>
<proteinExistence type="predicted"/>
<dbReference type="Pfam" id="PF00005">
    <property type="entry name" value="ABC_tran"/>
    <property type="match status" value="1"/>
</dbReference>
<comment type="caution">
    <text evidence="11">The sequence shown here is derived from an EMBL/GenBank/DDBJ whole genome shotgun (WGS) entry which is preliminary data.</text>
</comment>
<dbReference type="PIRSF" id="PIRSF002773">
    <property type="entry name" value="ABC_prm/ATPase_B"/>
    <property type="match status" value="1"/>
</dbReference>
<evidence type="ECO:0000256" key="8">
    <source>
        <dbReference type="SAM" id="Phobius"/>
    </source>
</evidence>
<dbReference type="AlphaFoldDB" id="A0A3A8K2M9"/>
<comment type="subcellular location">
    <subcellularLocation>
        <location evidence="1">Cell membrane</location>
        <topology evidence="1">Multi-pass membrane protein</topology>
    </subcellularLocation>
</comment>
<dbReference type="Proteomes" id="UP000268313">
    <property type="component" value="Unassembled WGS sequence"/>
</dbReference>
<keyword evidence="7 8" id="KW-0472">Membrane</keyword>
<dbReference type="OrthoDB" id="9760168at2"/>
<dbReference type="Gene3D" id="3.40.50.300">
    <property type="entry name" value="P-loop containing nucleotide triphosphate hydrolases"/>
    <property type="match status" value="1"/>
</dbReference>
<name>A0A3A8K2M9_9BACT</name>
<dbReference type="PROSITE" id="PS50929">
    <property type="entry name" value="ABC_TM1F"/>
    <property type="match status" value="1"/>
</dbReference>
<dbReference type="InterPro" id="IPR036640">
    <property type="entry name" value="ABC1_TM_sf"/>
</dbReference>
<dbReference type="InterPro" id="IPR017871">
    <property type="entry name" value="ABC_transporter-like_CS"/>
</dbReference>
<protein>
    <submittedName>
        <fullName evidence="11">ATP-binding cassette domain-containing protein</fullName>
    </submittedName>
</protein>
<dbReference type="SUPFAM" id="SSF90123">
    <property type="entry name" value="ABC transporter transmembrane region"/>
    <property type="match status" value="1"/>
</dbReference>
<dbReference type="RefSeq" id="WP_120605757.1">
    <property type="nucleotide sequence ID" value="NZ_JABFJX010000147.1"/>
</dbReference>
<evidence type="ECO:0000259" key="10">
    <source>
        <dbReference type="PROSITE" id="PS50929"/>
    </source>
</evidence>
<feature type="transmembrane region" description="Helical" evidence="8">
    <location>
        <begin position="29"/>
        <end position="51"/>
    </location>
</feature>
<keyword evidence="2" id="KW-0813">Transport</keyword>
<dbReference type="InterPro" id="IPR039421">
    <property type="entry name" value="Type_1_exporter"/>
</dbReference>
<feature type="domain" description="ABC transporter" evidence="9">
    <location>
        <begin position="348"/>
        <end position="584"/>
    </location>
</feature>
<dbReference type="GO" id="GO:0005886">
    <property type="term" value="C:plasma membrane"/>
    <property type="evidence" value="ECO:0007669"/>
    <property type="project" value="UniProtKB-SubCell"/>
</dbReference>
<feature type="domain" description="ABC transmembrane type-1" evidence="10">
    <location>
        <begin position="33"/>
        <end position="315"/>
    </location>
</feature>
<evidence type="ECO:0000256" key="3">
    <source>
        <dbReference type="ARBA" id="ARBA00022692"/>
    </source>
</evidence>
<dbReference type="InterPro" id="IPR003593">
    <property type="entry name" value="AAA+_ATPase"/>
</dbReference>
<dbReference type="Pfam" id="PF00664">
    <property type="entry name" value="ABC_membrane"/>
    <property type="match status" value="1"/>
</dbReference>
<dbReference type="FunFam" id="3.40.50.300:FF:000403">
    <property type="entry name" value="ATP-binding cassette sub-family B member 8, mitochondrial"/>
    <property type="match status" value="1"/>
</dbReference>
<dbReference type="GO" id="GO:0016887">
    <property type="term" value="F:ATP hydrolysis activity"/>
    <property type="evidence" value="ECO:0007669"/>
    <property type="project" value="InterPro"/>
</dbReference>
<evidence type="ECO:0000313" key="11">
    <source>
        <dbReference type="EMBL" id="RKG98724.1"/>
    </source>
</evidence>
<reference evidence="12" key="1">
    <citation type="submission" date="2018-09" db="EMBL/GenBank/DDBJ databases">
        <authorList>
            <person name="Livingstone P.G."/>
            <person name="Whitworth D.E."/>
        </authorList>
    </citation>
    <scope>NUCLEOTIDE SEQUENCE [LARGE SCALE GENOMIC DNA]</scope>
    <source>
        <strain evidence="12">CA043D</strain>
    </source>
</reference>
<evidence type="ECO:0000259" key="9">
    <source>
        <dbReference type="PROSITE" id="PS50893"/>
    </source>
</evidence>
<sequence>MPPSVTAPTSSLSSGVTVRRLLALARPEVGTLLVATFFLLISSGASLVYPQGVRILIDEALNAKNRDLIDKAALVMLAVFLVQGIATALRYYLFSNAGERVVMRLRHDFFRSLMNQEVAFFDTHRTGELTSRLASDTTVLQNTVSVNISMGLRNAVQALGGIVLLFYTSPSLTFLMLAIVPLVAVGGMVYGRRVRGLSRNVQDALAKASEVAEESLSGMRTVRSFAAEPSEVARYGNTVRHAYEVARHRARQSAAFMGGASSAGYIAAVVVFWYGGRLVVDGELSVGALTSFLIYTMLVAMSLGALVDLWADFMRASGAAERVFELMDRAPTIPATEGERPASVEGLVELRGVHFAYPTRPDVPVLQGIDLTLKAGEVVAVVGSSGAGKSTLAALLSRFYDPLQGQLLLDGRPLKSLDPSWLRRHVGMVAQEPLLFSCSIADNIRYGRPDATDAEIEAAARAANAHDFIQRFPDGYRTEVGERGVQLSGGQKQRVAIARAVLKDPRILILDEATSALDSESEHLVKDALDRLMQGRTTLIIAHRLSTVANAQRVLVLEHGRVVQSGTHSTLMTQDGLYRRLVERQVVAA</sequence>
<dbReference type="GO" id="GO:0090374">
    <property type="term" value="P:oligopeptide export from mitochondrion"/>
    <property type="evidence" value="ECO:0007669"/>
    <property type="project" value="TreeGrafter"/>
</dbReference>
<dbReference type="InterPro" id="IPR027417">
    <property type="entry name" value="P-loop_NTPase"/>
</dbReference>
<keyword evidence="6 8" id="KW-1133">Transmembrane helix</keyword>
<dbReference type="InterPro" id="IPR003439">
    <property type="entry name" value="ABC_transporter-like_ATP-bd"/>
</dbReference>
<feature type="transmembrane region" description="Helical" evidence="8">
    <location>
        <begin position="172"/>
        <end position="190"/>
    </location>
</feature>
<feature type="transmembrane region" description="Helical" evidence="8">
    <location>
        <begin position="72"/>
        <end position="93"/>
    </location>
</feature>
<dbReference type="FunFam" id="1.20.1560.10:FF:000058">
    <property type="entry name" value="ABC transporter B family member 25"/>
    <property type="match status" value="1"/>
</dbReference>
<dbReference type="GO" id="GO:0005524">
    <property type="term" value="F:ATP binding"/>
    <property type="evidence" value="ECO:0007669"/>
    <property type="project" value="UniProtKB-KW"/>
</dbReference>
<dbReference type="GO" id="GO:0015421">
    <property type="term" value="F:ABC-type oligopeptide transporter activity"/>
    <property type="evidence" value="ECO:0007669"/>
    <property type="project" value="TreeGrafter"/>
</dbReference>
<organism evidence="11 12">
    <name type="scientific">Corallococcus carmarthensis</name>
    <dbReference type="NCBI Taxonomy" id="2316728"/>
    <lineage>
        <taxon>Bacteria</taxon>
        <taxon>Pseudomonadati</taxon>
        <taxon>Myxococcota</taxon>
        <taxon>Myxococcia</taxon>
        <taxon>Myxococcales</taxon>
        <taxon>Cystobacterineae</taxon>
        <taxon>Myxococcaceae</taxon>
        <taxon>Corallococcus</taxon>
    </lineage>
</organism>
<dbReference type="Gene3D" id="1.20.1560.10">
    <property type="entry name" value="ABC transporter type 1, transmembrane domain"/>
    <property type="match status" value="1"/>
</dbReference>
<evidence type="ECO:0000256" key="2">
    <source>
        <dbReference type="ARBA" id="ARBA00022448"/>
    </source>
</evidence>
<feature type="transmembrane region" description="Helical" evidence="8">
    <location>
        <begin position="254"/>
        <end position="274"/>
    </location>
</feature>
<dbReference type="SMART" id="SM00382">
    <property type="entry name" value="AAA"/>
    <property type="match status" value="1"/>
</dbReference>
<dbReference type="PROSITE" id="PS50893">
    <property type="entry name" value="ABC_TRANSPORTER_2"/>
    <property type="match status" value="1"/>
</dbReference>